<evidence type="ECO:0000313" key="4">
    <source>
        <dbReference type="Proteomes" id="UP000268291"/>
    </source>
</evidence>
<dbReference type="EMBL" id="RZGY01000002">
    <property type="protein sequence ID" value="RUQ84856.1"/>
    <property type="molecule type" value="Genomic_DNA"/>
</dbReference>
<reference evidence="1 3" key="1">
    <citation type="submission" date="2018-03" db="EMBL/GenBank/DDBJ databases">
        <title>Genomic Encyclopedia of Archaeal and Bacterial Type Strains, Phase II (KMG-II): from individual species to whole genera.</title>
        <authorList>
            <person name="Goeker M."/>
        </authorList>
    </citation>
    <scope>NUCLEOTIDE SEQUENCE [LARGE SCALE GENOMIC DNA]</scope>
    <source>
        <strain evidence="1 3">DSM 21548</strain>
    </source>
</reference>
<dbReference type="Proteomes" id="UP000241203">
    <property type="component" value="Unassembled WGS sequence"/>
</dbReference>
<evidence type="ECO:0000313" key="2">
    <source>
        <dbReference type="EMBL" id="RUQ84856.1"/>
    </source>
</evidence>
<name>A0A2P8GUC0_9MICO</name>
<keyword evidence="4" id="KW-1185">Reference proteome</keyword>
<evidence type="ECO:0000313" key="1">
    <source>
        <dbReference type="EMBL" id="PSL37556.1"/>
    </source>
</evidence>
<organism evidence="1 3">
    <name type="scientific">Labedella gwakjiensis</name>
    <dbReference type="NCBI Taxonomy" id="390269"/>
    <lineage>
        <taxon>Bacteria</taxon>
        <taxon>Bacillati</taxon>
        <taxon>Actinomycetota</taxon>
        <taxon>Actinomycetes</taxon>
        <taxon>Micrococcales</taxon>
        <taxon>Microbacteriaceae</taxon>
        <taxon>Labedella</taxon>
    </lineage>
</organism>
<accession>A0A2P8GUC0</accession>
<dbReference type="Proteomes" id="UP000268291">
    <property type="component" value="Unassembled WGS sequence"/>
</dbReference>
<proteinExistence type="predicted"/>
<dbReference type="EMBL" id="PYAU01000001">
    <property type="protein sequence ID" value="PSL37556.1"/>
    <property type="molecule type" value="Genomic_DNA"/>
</dbReference>
<sequence>MTLAPVDNLLDHLLDARNFPDRPARYRVHGVWESRSTIVHYDITVDDDLEEWTARDLATQTLSTYRGGVVTTGADQSPSQSYRARVTNPALQLLFPEHLPVWGRGSRDTDAPIETERLDDSHTLVVLRSTQDPALRKTLVIDDRTGFVVRFYDALTVTVLQDLTVV</sequence>
<dbReference type="RefSeq" id="WP_106562683.1">
    <property type="nucleotide sequence ID" value="NZ_PYAU01000001.1"/>
</dbReference>
<dbReference type="AlphaFoldDB" id="A0A2P8GUC0"/>
<evidence type="ECO:0000313" key="3">
    <source>
        <dbReference type="Proteomes" id="UP000241203"/>
    </source>
</evidence>
<comment type="caution">
    <text evidence="1">The sequence shown here is derived from an EMBL/GenBank/DDBJ whole genome shotgun (WGS) entry which is preliminary data.</text>
</comment>
<reference evidence="2 4" key="2">
    <citation type="submission" date="2018-12" db="EMBL/GenBank/DDBJ databases">
        <authorList>
            <person name="hu s."/>
            <person name="Xu Y."/>
            <person name="Xu B."/>
            <person name="Li F."/>
        </authorList>
    </citation>
    <scope>NUCLEOTIDE SEQUENCE [LARGE SCALE GENOMIC DNA]</scope>
    <source>
        <strain evidence="2 4">KSW2-17</strain>
    </source>
</reference>
<dbReference type="OrthoDB" id="5112496at2"/>
<protein>
    <submittedName>
        <fullName evidence="1">Uncharacterized protein</fullName>
    </submittedName>
</protein>
<gene>
    <name evidence="1" type="ORF">CLV49_1163</name>
    <name evidence="2" type="ORF">ELQ93_14850</name>
</gene>